<dbReference type="Gene3D" id="3.40.50.2000">
    <property type="entry name" value="Glycogen Phosphorylase B"/>
    <property type="match status" value="2"/>
</dbReference>
<proteinExistence type="predicted"/>
<dbReference type="RefSeq" id="WP_163739047.1">
    <property type="nucleotide sequence ID" value="NZ_JAAGOA010000009.1"/>
</dbReference>
<comment type="caution">
    <text evidence="2">The sequence shown here is derived from an EMBL/GenBank/DDBJ whole genome shotgun (WGS) entry which is preliminary data.</text>
</comment>
<evidence type="ECO:0000313" key="2">
    <source>
        <dbReference type="EMBL" id="NEE01449.1"/>
    </source>
</evidence>
<dbReference type="SUPFAM" id="SSF53756">
    <property type="entry name" value="UDP-Glycosyltransferase/glycogen phosphorylase"/>
    <property type="match status" value="2"/>
</dbReference>
<protein>
    <recommendedName>
        <fullName evidence="4">Glycosyltransferase</fullName>
    </recommendedName>
</protein>
<evidence type="ECO:0008006" key="4">
    <source>
        <dbReference type="Google" id="ProtNLM"/>
    </source>
</evidence>
<dbReference type="AlphaFoldDB" id="A0A6L9S8Q9"/>
<dbReference type="EMBL" id="JAAGOA010000009">
    <property type="protein sequence ID" value="NEE01449.1"/>
    <property type="molecule type" value="Genomic_DNA"/>
</dbReference>
<keyword evidence="3" id="KW-1185">Reference proteome</keyword>
<reference evidence="2 3" key="1">
    <citation type="submission" date="2020-02" db="EMBL/GenBank/DDBJ databases">
        <authorList>
            <person name="Li X.-J."/>
            <person name="Han X.-M."/>
        </authorList>
    </citation>
    <scope>NUCLEOTIDE SEQUENCE [LARGE SCALE GENOMIC DNA]</scope>
    <source>
        <strain evidence="2 3">CCTCC AB 2017055</strain>
    </source>
</reference>
<name>A0A6L9S8Q9_9ACTN</name>
<accession>A0A6L9S8Q9</accession>
<organism evidence="2 3">
    <name type="scientific">Phytoactinopolyspora halotolerans</name>
    <dbReference type="NCBI Taxonomy" id="1981512"/>
    <lineage>
        <taxon>Bacteria</taxon>
        <taxon>Bacillati</taxon>
        <taxon>Actinomycetota</taxon>
        <taxon>Actinomycetes</taxon>
        <taxon>Jiangellales</taxon>
        <taxon>Jiangellaceae</taxon>
        <taxon>Phytoactinopolyspora</taxon>
    </lineage>
</organism>
<dbReference type="Proteomes" id="UP000475214">
    <property type="component" value="Unassembled WGS sequence"/>
</dbReference>
<feature type="region of interest" description="Disordered" evidence="1">
    <location>
        <begin position="349"/>
        <end position="379"/>
    </location>
</feature>
<gene>
    <name evidence="2" type="ORF">G1H10_14840</name>
</gene>
<sequence length="745" mass="82318">MRSYDIVVVTDPRLVGGGNKSLAQEIRAHARRGYTTGLMPYVSNSKGARIVDVSIRELLDEGLVEWVRPDDGVRCALALARGPSLFLEAQPAPVRLHAERAVLVANAVHVDAAISKMAYNPDEVDATLADVFGRRWEWVPLSDVVRGELRKLTSTLDVSAETWANIVDLDQWRLPRANTLRRPFLLGRHSRDDRAKWPESAREILAAYPSSPEYQVRVMGGARTAAAVLGELPATWTVEPFGARHPRSFLADVDVYPYFHHPRWVEAFGRAPLEAIATGAVTILPEYLRAVFGPGALYAEPDDVQGIVKRLADDPGMLAERREAGWQTVRERFGPEAYVARIARLIGPPSASEGRTAPFRSRTAPGAADTVPARPDSPRARPRRRVVFFTDNGHGLGHISRMLAIATRCSPDVMPFMLTMSEAYGIASGSGVPAEYFPSWKRLGLDRFAWRELLRIRLRQLVQRLRPELVVVDHVNPPPLLFEIAAEYPGLRTMWVRRGLWRAGRRPGGAKYSHLFDHILEPLDLAAAMDRGATTRMPHENIHHVGPINLVDTDQMPARDEARHELGLPGDGAAILLNMSADTTQDLVRLITHVRDNVRRRRPGATLFAPEHVLHADRLPQIDGVVMKPIYPVARYLHAFDAAVSTTGYNTFHEIVLAGTPCVFMARQTGSLDDQALRARTATLGGFGLHVDDVWSAGFVHALNTLLDPVRARRMRRAAAVAHPGNGAADAARVVSAIATGREVR</sequence>
<evidence type="ECO:0000256" key="1">
    <source>
        <dbReference type="SAM" id="MobiDB-lite"/>
    </source>
</evidence>
<evidence type="ECO:0000313" key="3">
    <source>
        <dbReference type="Proteomes" id="UP000475214"/>
    </source>
</evidence>